<accession>A0AAU9CPM8</accession>
<dbReference type="AlphaFoldDB" id="A0AAU9CPM8"/>
<reference evidence="3 4" key="1">
    <citation type="submission" date="2021-12" db="EMBL/GenBank/DDBJ databases">
        <title>Genome sequencing of bacteria with rrn-lacking chromosome and rrn-plasmid.</title>
        <authorList>
            <person name="Anda M."/>
            <person name="Iwasaki W."/>
        </authorList>
    </citation>
    <scope>NUCLEOTIDE SEQUENCE [LARGE SCALE GENOMIC DNA]</scope>
    <source>
        <strain evidence="3 4">DSM 100852</strain>
        <plasmid evidence="3 4">pFA3</plasmid>
    </source>
</reference>
<feature type="domain" description="IPT/TIG" evidence="2">
    <location>
        <begin position="40"/>
        <end position="108"/>
    </location>
</feature>
<evidence type="ECO:0000259" key="2">
    <source>
        <dbReference type="Pfam" id="PF01833"/>
    </source>
</evidence>
<evidence type="ECO:0000313" key="3">
    <source>
        <dbReference type="EMBL" id="BDD12208.1"/>
    </source>
</evidence>
<dbReference type="SUPFAM" id="SSF81296">
    <property type="entry name" value="E set domains"/>
    <property type="match status" value="1"/>
</dbReference>
<geneLocation type="plasmid" evidence="3 4">
    <name>pFA3</name>
</geneLocation>
<keyword evidence="4" id="KW-1185">Reference proteome</keyword>
<name>A0AAU9CPM8_9BACT</name>
<feature type="chain" id="PRO_5043526867" description="IPT/TIG domain-containing protein" evidence="1">
    <location>
        <begin position="23"/>
        <end position="695"/>
    </location>
</feature>
<dbReference type="RefSeq" id="WP_338395350.1">
    <property type="nucleotide sequence ID" value="NZ_AP025317.1"/>
</dbReference>
<protein>
    <recommendedName>
        <fullName evidence="2">IPT/TIG domain-containing protein</fullName>
    </recommendedName>
</protein>
<evidence type="ECO:0000256" key="1">
    <source>
        <dbReference type="SAM" id="SignalP"/>
    </source>
</evidence>
<keyword evidence="1" id="KW-0732">Signal</keyword>
<evidence type="ECO:0000313" key="4">
    <source>
        <dbReference type="Proteomes" id="UP001348817"/>
    </source>
</evidence>
<proteinExistence type="predicted"/>
<dbReference type="Pfam" id="PF01833">
    <property type="entry name" value="TIG"/>
    <property type="match status" value="1"/>
</dbReference>
<dbReference type="InterPro" id="IPR013783">
    <property type="entry name" value="Ig-like_fold"/>
</dbReference>
<feature type="signal peptide" evidence="1">
    <location>
        <begin position="1"/>
        <end position="22"/>
    </location>
</feature>
<dbReference type="InterPro" id="IPR002909">
    <property type="entry name" value="IPT_dom"/>
</dbReference>
<dbReference type="Gene3D" id="2.60.40.10">
    <property type="entry name" value="Immunoglobulins"/>
    <property type="match status" value="1"/>
</dbReference>
<dbReference type="CDD" id="cd00102">
    <property type="entry name" value="IPT"/>
    <property type="match status" value="1"/>
</dbReference>
<dbReference type="Proteomes" id="UP001348817">
    <property type="component" value="Plasmid pFA3"/>
</dbReference>
<keyword evidence="3" id="KW-0614">Plasmid</keyword>
<dbReference type="PROSITE" id="PS51257">
    <property type="entry name" value="PROKAR_LIPOPROTEIN"/>
    <property type="match status" value="1"/>
</dbReference>
<organism evidence="3 4">
    <name type="scientific">Fulvitalea axinellae</name>
    <dbReference type="NCBI Taxonomy" id="1182444"/>
    <lineage>
        <taxon>Bacteria</taxon>
        <taxon>Pseudomonadati</taxon>
        <taxon>Bacteroidota</taxon>
        <taxon>Cytophagia</taxon>
        <taxon>Cytophagales</taxon>
        <taxon>Persicobacteraceae</taxon>
        <taxon>Fulvitalea</taxon>
    </lineage>
</organism>
<sequence>MRGIRKIKFLLVLVILSFTSCSKETDTDNPTNPNSGVELTISEIKPLSGPEGTGVTVIGKNWSSEKSKIRLFFGDEGVEITDLKQDTLTFDIPDLDLGKYQVRLTSENKEAVFSKNFEITEIADPEEVGNDLKIKNIQPISGSTVVIPEKGVCYLKVDLTFSHPIQPLTFTSDEILKRTHPALKKTLTREIVSYIGENILKNRQLEGNLTQKTVNHPIDLLYNRDGNFSHILEYDASQPSKLSVYIAYSGEFVEQYQGDGIISFSIPAGVFYVKGSDGKVLNEKIALDWHLNILRASDLRVLNYTQFLKKDQFTFKCQLSGVLNTQGMELIVKDAKTGHMAQTISDKRINQENTTLFSKEISNIPKVTKFIQEGSEIILNRGDYSGEFLMEVNHPGKLTSKIPYYTLPGKSPQYVSEGPVKFSDLDFSVDKDGKSPTLKMTPSDDNHDLKSGEIVKIFDNITLEFSEPISFKRGVVKISYSEAGDKYFPTKDLLEFYDEEKFTFTIPYEKFRSNNRTLTDLKVELIDVVDYGGNTLDKLLYQATTFRPKRSSKRVKIRATDWVKEKINKPAQLSNMESKVYKYEAVLDMGFKSGLTSIVQPAASLSLLSDLFNRKKYNFSHFSINGPELFNRPTKNSSFLTVSGLPSNLWKVTGNRIVFYSNEDIEIPDGIEINITSMEVYGVDANNRYKAVHPW</sequence>
<dbReference type="KEGG" id="fax:FUAX_46400"/>
<dbReference type="InterPro" id="IPR014756">
    <property type="entry name" value="Ig_E-set"/>
</dbReference>
<gene>
    <name evidence="3" type="ORF">FUAX_46400</name>
</gene>
<dbReference type="EMBL" id="AP025317">
    <property type="protein sequence ID" value="BDD12208.1"/>
    <property type="molecule type" value="Genomic_DNA"/>
</dbReference>